<feature type="region of interest" description="Disordered" evidence="4">
    <location>
        <begin position="96"/>
        <end position="115"/>
    </location>
</feature>
<dbReference type="SUPFAM" id="SSF49764">
    <property type="entry name" value="HSP20-like chaperones"/>
    <property type="match status" value="1"/>
</dbReference>
<dbReference type="InterPro" id="IPR008978">
    <property type="entry name" value="HSP20-like_chaperone"/>
</dbReference>
<protein>
    <submittedName>
        <fullName evidence="6">HSP20-like chaperone</fullName>
    </submittedName>
</protein>
<dbReference type="CDD" id="cd06464">
    <property type="entry name" value="ACD_sHsps-like"/>
    <property type="match status" value="1"/>
</dbReference>
<evidence type="ECO:0000313" key="7">
    <source>
        <dbReference type="Proteomes" id="UP001194468"/>
    </source>
</evidence>
<feature type="compositionally biased region" description="Polar residues" evidence="4">
    <location>
        <begin position="103"/>
        <end position="115"/>
    </location>
</feature>
<evidence type="ECO:0000256" key="4">
    <source>
        <dbReference type="SAM" id="MobiDB-lite"/>
    </source>
</evidence>
<dbReference type="Pfam" id="PF00011">
    <property type="entry name" value="HSP20"/>
    <property type="match status" value="1"/>
</dbReference>
<comment type="similarity">
    <text evidence="2 3">Belongs to the small heat shock protein (HSP20) family.</text>
</comment>
<evidence type="ECO:0000256" key="1">
    <source>
        <dbReference type="ARBA" id="ARBA00023016"/>
    </source>
</evidence>
<reference evidence="6" key="1">
    <citation type="submission" date="2019-10" db="EMBL/GenBank/DDBJ databases">
        <authorList>
            <consortium name="DOE Joint Genome Institute"/>
            <person name="Kuo A."/>
            <person name="Miyauchi S."/>
            <person name="Kiss E."/>
            <person name="Drula E."/>
            <person name="Kohler A."/>
            <person name="Sanchez-Garcia M."/>
            <person name="Andreopoulos B."/>
            <person name="Barry K.W."/>
            <person name="Bonito G."/>
            <person name="Buee M."/>
            <person name="Carver A."/>
            <person name="Chen C."/>
            <person name="Cichocki N."/>
            <person name="Clum A."/>
            <person name="Culley D."/>
            <person name="Crous P.W."/>
            <person name="Fauchery L."/>
            <person name="Girlanda M."/>
            <person name="Hayes R."/>
            <person name="Keri Z."/>
            <person name="LaButti K."/>
            <person name="Lipzen A."/>
            <person name="Lombard V."/>
            <person name="Magnuson J."/>
            <person name="Maillard F."/>
            <person name="Morin E."/>
            <person name="Murat C."/>
            <person name="Nolan M."/>
            <person name="Ohm R."/>
            <person name="Pangilinan J."/>
            <person name="Pereira M."/>
            <person name="Perotto S."/>
            <person name="Peter M."/>
            <person name="Riley R."/>
            <person name="Sitrit Y."/>
            <person name="Stielow B."/>
            <person name="Szollosi G."/>
            <person name="Zifcakova L."/>
            <person name="Stursova M."/>
            <person name="Spatafora J.W."/>
            <person name="Tedersoo L."/>
            <person name="Vaario L.-M."/>
            <person name="Yamada A."/>
            <person name="Yan M."/>
            <person name="Wang P."/>
            <person name="Xu J."/>
            <person name="Bruns T."/>
            <person name="Baldrian P."/>
            <person name="Vilgalys R."/>
            <person name="Henrissat B."/>
            <person name="Grigoriev I.V."/>
            <person name="Hibbett D."/>
            <person name="Nagy L.G."/>
            <person name="Martin F.M."/>
        </authorList>
    </citation>
    <scope>NUCLEOTIDE SEQUENCE</scope>
    <source>
        <strain evidence="6">BED1</strain>
    </source>
</reference>
<evidence type="ECO:0000313" key="6">
    <source>
        <dbReference type="EMBL" id="KAF8452517.1"/>
    </source>
</evidence>
<keyword evidence="1" id="KW-0346">Stress response</keyword>
<proteinExistence type="inferred from homology"/>
<comment type="caution">
    <text evidence="6">The sequence shown here is derived from an EMBL/GenBank/DDBJ whole genome shotgun (WGS) entry which is preliminary data.</text>
</comment>
<keyword evidence="7" id="KW-1185">Reference proteome</keyword>
<dbReference type="InterPro" id="IPR031107">
    <property type="entry name" value="Small_HSP"/>
</dbReference>
<accession>A0AAD4C956</accession>
<dbReference type="InterPro" id="IPR002068">
    <property type="entry name" value="A-crystallin/Hsp20_dom"/>
</dbReference>
<organism evidence="6 7">
    <name type="scientific">Boletus edulis BED1</name>
    <dbReference type="NCBI Taxonomy" id="1328754"/>
    <lineage>
        <taxon>Eukaryota</taxon>
        <taxon>Fungi</taxon>
        <taxon>Dikarya</taxon>
        <taxon>Basidiomycota</taxon>
        <taxon>Agaricomycotina</taxon>
        <taxon>Agaricomycetes</taxon>
        <taxon>Agaricomycetidae</taxon>
        <taxon>Boletales</taxon>
        <taxon>Boletineae</taxon>
        <taxon>Boletaceae</taxon>
        <taxon>Boletoideae</taxon>
        <taxon>Boletus</taxon>
    </lineage>
</organism>
<evidence type="ECO:0000259" key="5">
    <source>
        <dbReference type="PROSITE" id="PS01031"/>
    </source>
</evidence>
<dbReference type="EMBL" id="WHUW01000001">
    <property type="protein sequence ID" value="KAF8452517.1"/>
    <property type="molecule type" value="Genomic_DNA"/>
</dbReference>
<evidence type="ECO:0000256" key="3">
    <source>
        <dbReference type="RuleBase" id="RU003616"/>
    </source>
</evidence>
<reference evidence="6" key="2">
    <citation type="journal article" date="2020" name="Nat. Commun.">
        <title>Large-scale genome sequencing of mycorrhizal fungi provides insights into the early evolution of symbiotic traits.</title>
        <authorList>
            <person name="Miyauchi S."/>
            <person name="Kiss E."/>
            <person name="Kuo A."/>
            <person name="Drula E."/>
            <person name="Kohler A."/>
            <person name="Sanchez-Garcia M."/>
            <person name="Morin E."/>
            <person name="Andreopoulos B."/>
            <person name="Barry K.W."/>
            <person name="Bonito G."/>
            <person name="Buee M."/>
            <person name="Carver A."/>
            <person name="Chen C."/>
            <person name="Cichocki N."/>
            <person name="Clum A."/>
            <person name="Culley D."/>
            <person name="Crous P.W."/>
            <person name="Fauchery L."/>
            <person name="Girlanda M."/>
            <person name="Hayes R.D."/>
            <person name="Keri Z."/>
            <person name="LaButti K."/>
            <person name="Lipzen A."/>
            <person name="Lombard V."/>
            <person name="Magnuson J."/>
            <person name="Maillard F."/>
            <person name="Murat C."/>
            <person name="Nolan M."/>
            <person name="Ohm R.A."/>
            <person name="Pangilinan J."/>
            <person name="Pereira M.F."/>
            <person name="Perotto S."/>
            <person name="Peter M."/>
            <person name="Pfister S."/>
            <person name="Riley R."/>
            <person name="Sitrit Y."/>
            <person name="Stielow J.B."/>
            <person name="Szollosi G."/>
            <person name="Zifcakova L."/>
            <person name="Stursova M."/>
            <person name="Spatafora J.W."/>
            <person name="Tedersoo L."/>
            <person name="Vaario L.M."/>
            <person name="Yamada A."/>
            <person name="Yan M."/>
            <person name="Wang P."/>
            <person name="Xu J."/>
            <person name="Bruns T."/>
            <person name="Baldrian P."/>
            <person name="Vilgalys R."/>
            <person name="Dunand C."/>
            <person name="Henrissat B."/>
            <person name="Grigoriev I.V."/>
            <person name="Hibbett D."/>
            <person name="Nagy L.G."/>
            <person name="Martin F.M."/>
        </authorList>
    </citation>
    <scope>NUCLEOTIDE SEQUENCE</scope>
    <source>
        <strain evidence="6">BED1</strain>
    </source>
</reference>
<sequence length="115" mass="12581">RLELYDDPSSSRTTAILELPGMKSEEVRVHLDKDDTLLISGERHSRMPSDQGGDVKYLAKEIKYGRFERVLHVPKGTMMSTISAAMNDGLLAVSWPRVPPGATASSHSDSATPQS</sequence>
<dbReference type="PROSITE" id="PS01031">
    <property type="entry name" value="SHSP"/>
    <property type="match status" value="1"/>
</dbReference>
<dbReference type="Proteomes" id="UP001194468">
    <property type="component" value="Unassembled WGS sequence"/>
</dbReference>
<gene>
    <name evidence="6" type="ORF">L210DRAFT_3384568</name>
</gene>
<feature type="non-terminal residue" evidence="6">
    <location>
        <position position="115"/>
    </location>
</feature>
<dbReference type="AlphaFoldDB" id="A0AAD4C956"/>
<dbReference type="PANTHER" id="PTHR11527">
    <property type="entry name" value="HEAT-SHOCK PROTEIN 20 FAMILY MEMBER"/>
    <property type="match status" value="1"/>
</dbReference>
<evidence type="ECO:0000256" key="2">
    <source>
        <dbReference type="PROSITE-ProRule" id="PRU00285"/>
    </source>
</evidence>
<dbReference type="Gene3D" id="2.60.40.790">
    <property type="match status" value="1"/>
</dbReference>
<name>A0AAD4C956_BOLED</name>
<feature type="domain" description="SHSP" evidence="5">
    <location>
        <begin position="1"/>
        <end position="112"/>
    </location>
</feature>